<keyword evidence="1" id="KW-0812">Transmembrane</keyword>
<dbReference type="AlphaFoldDB" id="A0A5A7Q229"/>
<organism evidence="2 3">
    <name type="scientific">Striga asiatica</name>
    <name type="common">Asiatic witchweed</name>
    <name type="synonym">Buchnera asiatica</name>
    <dbReference type="NCBI Taxonomy" id="4170"/>
    <lineage>
        <taxon>Eukaryota</taxon>
        <taxon>Viridiplantae</taxon>
        <taxon>Streptophyta</taxon>
        <taxon>Embryophyta</taxon>
        <taxon>Tracheophyta</taxon>
        <taxon>Spermatophyta</taxon>
        <taxon>Magnoliopsida</taxon>
        <taxon>eudicotyledons</taxon>
        <taxon>Gunneridae</taxon>
        <taxon>Pentapetalae</taxon>
        <taxon>asterids</taxon>
        <taxon>lamiids</taxon>
        <taxon>Lamiales</taxon>
        <taxon>Orobanchaceae</taxon>
        <taxon>Buchnereae</taxon>
        <taxon>Striga</taxon>
    </lineage>
</organism>
<protein>
    <submittedName>
        <fullName evidence="2">N-acetylmuramic acid 6-phosphate etherase 2</fullName>
    </submittedName>
</protein>
<feature type="transmembrane region" description="Helical" evidence="1">
    <location>
        <begin position="36"/>
        <end position="61"/>
    </location>
</feature>
<evidence type="ECO:0000256" key="1">
    <source>
        <dbReference type="SAM" id="Phobius"/>
    </source>
</evidence>
<gene>
    <name evidence="2" type="ORF">STAS_15530</name>
</gene>
<name>A0A5A7Q229_STRAF</name>
<evidence type="ECO:0000313" key="2">
    <source>
        <dbReference type="EMBL" id="GER38961.1"/>
    </source>
</evidence>
<dbReference type="EMBL" id="BKCP01005572">
    <property type="protein sequence ID" value="GER38961.1"/>
    <property type="molecule type" value="Genomic_DNA"/>
</dbReference>
<keyword evidence="1" id="KW-0472">Membrane</keyword>
<sequence>MTTVTRRTKINIRIVEEDTGRYLLLLSLRKGDRRPLNVLAIVNVWSLVSMRAGALILAALVPTIPSTPALIKGLVSSGMRGILGSLRKAKVDQLISPQLWISGALNGKSVHSCSQGREVEAALDLGSGQVPKTRS</sequence>
<comment type="caution">
    <text evidence="2">The sequence shown here is derived from an EMBL/GenBank/DDBJ whole genome shotgun (WGS) entry which is preliminary data.</text>
</comment>
<evidence type="ECO:0000313" key="3">
    <source>
        <dbReference type="Proteomes" id="UP000325081"/>
    </source>
</evidence>
<accession>A0A5A7Q229</accession>
<keyword evidence="1" id="KW-1133">Transmembrane helix</keyword>
<reference evidence="3" key="1">
    <citation type="journal article" date="2019" name="Curr. Biol.">
        <title>Genome Sequence of Striga asiatica Provides Insight into the Evolution of Plant Parasitism.</title>
        <authorList>
            <person name="Yoshida S."/>
            <person name="Kim S."/>
            <person name="Wafula E.K."/>
            <person name="Tanskanen J."/>
            <person name="Kim Y.M."/>
            <person name="Honaas L."/>
            <person name="Yang Z."/>
            <person name="Spallek T."/>
            <person name="Conn C.E."/>
            <person name="Ichihashi Y."/>
            <person name="Cheong K."/>
            <person name="Cui S."/>
            <person name="Der J.P."/>
            <person name="Gundlach H."/>
            <person name="Jiao Y."/>
            <person name="Hori C."/>
            <person name="Ishida J.K."/>
            <person name="Kasahara H."/>
            <person name="Kiba T."/>
            <person name="Kim M.S."/>
            <person name="Koo N."/>
            <person name="Laohavisit A."/>
            <person name="Lee Y.H."/>
            <person name="Lumba S."/>
            <person name="McCourt P."/>
            <person name="Mortimer J.C."/>
            <person name="Mutuku J.M."/>
            <person name="Nomura T."/>
            <person name="Sasaki-Sekimoto Y."/>
            <person name="Seto Y."/>
            <person name="Wang Y."/>
            <person name="Wakatake T."/>
            <person name="Sakakibara H."/>
            <person name="Demura T."/>
            <person name="Yamaguchi S."/>
            <person name="Yoneyama K."/>
            <person name="Manabe R.I."/>
            <person name="Nelson D.C."/>
            <person name="Schulman A.H."/>
            <person name="Timko M.P."/>
            <person name="dePamphilis C.W."/>
            <person name="Choi D."/>
            <person name="Shirasu K."/>
        </authorList>
    </citation>
    <scope>NUCLEOTIDE SEQUENCE [LARGE SCALE GENOMIC DNA]</scope>
    <source>
        <strain evidence="3">cv. UVA1</strain>
    </source>
</reference>
<dbReference type="Proteomes" id="UP000325081">
    <property type="component" value="Unassembled WGS sequence"/>
</dbReference>
<keyword evidence="3" id="KW-1185">Reference proteome</keyword>
<proteinExistence type="predicted"/>